<dbReference type="Gene3D" id="3.40.50.620">
    <property type="entry name" value="HUPs"/>
    <property type="match status" value="1"/>
</dbReference>
<gene>
    <name evidence="2" type="ORF">FXF49_09170</name>
</gene>
<comment type="caution">
    <text evidence="2">The sequence shown here is derived from an EMBL/GenBank/DDBJ whole genome shotgun (WGS) entry which is preliminary data.</text>
</comment>
<dbReference type="SUPFAM" id="SSF52402">
    <property type="entry name" value="Adenine nucleotide alpha hydrolases-like"/>
    <property type="match status" value="1"/>
</dbReference>
<feature type="non-terminal residue" evidence="2">
    <location>
        <position position="60"/>
    </location>
</feature>
<protein>
    <submittedName>
        <fullName evidence="2">Universal stress protein</fullName>
    </submittedName>
</protein>
<proteinExistence type="predicted"/>
<dbReference type="Proteomes" id="UP000323337">
    <property type="component" value="Unassembled WGS sequence"/>
</dbReference>
<feature type="domain" description="UspA" evidence="1">
    <location>
        <begin position="5"/>
        <end position="46"/>
    </location>
</feature>
<name>A0A5D0MN25_FLESI</name>
<evidence type="ECO:0000259" key="1">
    <source>
        <dbReference type="Pfam" id="PF00582"/>
    </source>
</evidence>
<dbReference type="Pfam" id="PF00582">
    <property type="entry name" value="Usp"/>
    <property type="match status" value="1"/>
</dbReference>
<reference evidence="2 3" key="1">
    <citation type="submission" date="2019-08" db="EMBL/GenBank/DDBJ databases">
        <title>Genomic characterization of a novel candidate phylum (ARYD3) from a high temperature, high salinity tertiary oil reservoir in north central Oklahoma, USA.</title>
        <authorList>
            <person name="Youssef N.H."/>
            <person name="Yadav A."/>
            <person name="Elshahed M.S."/>
        </authorList>
    </citation>
    <scope>NUCLEOTIDE SEQUENCE [LARGE SCALE GENOMIC DNA]</scope>
    <source>
        <strain evidence="2">ARYD1</strain>
    </source>
</reference>
<dbReference type="AlphaFoldDB" id="A0A5D0MN25"/>
<accession>A0A5D0MN25</accession>
<dbReference type="EMBL" id="VSIV01000242">
    <property type="protein sequence ID" value="TYB32881.1"/>
    <property type="molecule type" value="Genomic_DNA"/>
</dbReference>
<organism evidence="2 3">
    <name type="scientific">Flexistipes sinusarabici</name>
    <dbReference type="NCBI Taxonomy" id="2352"/>
    <lineage>
        <taxon>Bacteria</taxon>
        <taxon>Pseudomonadati</taxon>
        <taxon>Deferribacterota</taxon>
        <taxon>Deferribacteres</taxon>
        <taxon>Deferribacterales</taxon>
        <taxon>Flexistipitaceae</taxon>
        <taxon>Flexistipes</taxon>
    </lineage>
</organism>
<dbReference type="InterPro" id="IPR014729">
    <property type="entry name" value="Rossmann-like_a/b/a_fold"/>
</dbReference>
<dbReference type="CDD" id="cd00293">
    <property type="entry name" value="USP-like"/>
    <property type="match status" value="1"/>
</dbReference>
<dbReference type="RefSeq" id="WP_303701611.1">
    <property type="nucleotide sequence ID" value="NZ_VSIV01000242.1"/>
</dbReference>
<sequence>MEFIKKILFPTDFSSTSEYAMKYALEFAKRFDAELEILHVLFDESQVVAFYLPQVTFQNL</sequence>
<dbReference type="InterPro" id="IPR006016">
    <property type="entry name" value="UspA"/>
</dbReference>
<evidence type="ECO:0000313" key="2">
    <source>
        <dbReference type="EMBL" id="TYB32881.1"/>
    </source>
</evidence>
<evidence type="ECO:0000313" key="3">
    <source>
        <dbReference type="Proteomes" id="UP000323337"/>
    </source>
</evidence>